<dbReference type="RefSeq" id="WP_250340032.1">
    <property type="nucleotide sequence ID" value="NZ_CP063231.1"/>
</dbReference>
<evidence type="ECO:0000313" key="3">
    <source>
        <dbReference type="Proteomes" id="UP001056681"/>
    </source>
</evidence>
<feature type="domain" description="CdiI immunity protein" evidence="1">
    <location>
        <begin position="7"/>
        <end position="94"/>
    </location>
</feature>
<protein>
    <recommendedName>
        <fullName evidence="1">CdiI immunity protein domain-containing protein</fullName>
    </recommendedName>
</protein>
<name>A0ABY4T6E2_9GAMM</name>
<dbReference type="Proteomes" id="UP001056681">
    <property type="component" value="Chromosome"/>
</dbReference>
<gene>
    <name evidence="2" type="ORF">IM816_05125</name>
</gene>
<keyword evidence="3" id="KW-1185">Reference proteome</keyword>
<reference evidence="2" key="1">
    <citation type="submission" date="2020-10" db="EMBL/GenBank/DDBJ databases">
        <title>Whole-genome sequence of Luteibacter sp. EIF3.</title>
        <authorList>
            <person name="Friedrich I."/>
            <person name="Hertel R."/>
            <person name="Daniel R."/>
        </authorList>
    </citation>
    <scope>NUCLEOTIDE SEQUENCE</scope>
    <source>
        <strain evidence="2">EIF3</strain>
    </source>
</reference>
<proteinExistence type="predicted"/>
<evidence type="ECO:0000313" key="2">
    <source>
        <dbReference type="EMBL" id="URL59488.1"/>
    </source>
</evidence>
<dbReference type="CDD" id="cd20687">
    <property type="entry name" value="CdiI_Ykris-like"/>
    <property type="match status" value="1"/>
</dbReference>
<evidence type="ECO:0000259" key="1">
    <source>
        <dbReference type="Pfam" id="PF18593"/>
    </source>
</evidence>
<dbReference type="Pfam" id="PF18593">
    <property type="entry name" value="CdiI_2"/>
    <property type="match status" value="1"/>
</dbReference>
<dbReference type="InterPro" id="IPR041129">
    <property type="entry name" value="CdiI_2"/>
</dbReference>
<sequence length="99" mass="11338">MTYEKLDALGQLLGCYFHQDWPDEFESDEAALRAIVEAEPKEQISMAVSEIDEILARPPSESALREILVDKVGCYFDPSSQGLSYERWLRHVRDVFSKA</sequence>
<accession>A0ABY4T6E2</accession>
<organism evidence="2 3">
    <name type="scientific">Luteibacter flocculans</name>
    <dbReference type="NCBI Taxonomy" id="2780091"/>
    <lineage>
        <taxon>Bacteria</taxon>
        <taxon>Pseudomonadati</taxon>
        <taxon>Pseudomonadota</taxon>
        <taxon>Gammaproteobacteria</taxon>
        <taxon>Lysobacterales</taxon>
        <taxon>Rhodanobacteraceae</taxon>
        <taxon>Luteibacter</taxon>
    </lineage>
</organism>
<dbReference type="EMBL" id="CP063231">
    <property type="protein sequence ID" value="URL59488.1"/>
    <property type="molecule type" value="Genomic_DNA"/>
</dbReference>